<dbReference type="InterPro" id="IPR029052">
    <property type="entry name" value="Metallo-depent_PP-like"/>
</dbReference>
<keyword evidence="8 16" id="KW-0255">Endonuclease</keyword>
<evidence type="ECO:0000256" key="5">
    <source>
        <dbReference type="ARBA" id="ARBA00022454"/>
    </source>
</evidence>
<evidence type="ECO:0000256" key="8">
    <source>
        <dbReference type="ARBA" id="ARBA00022759"/>
    </source>
</evidence>
<evidence type="ECO:0000256" key="9">
    <source>
        <dbReference type="ARBA" id="ARBA00022763"/>
    </source>
</evidence>
<keyword evidence="6 16" id="KW-0540">Nuclease</keyword>
<dbReference type="GO" id="GO:0097552">
    <property type="term" value="P:mitochondrial double-strand break repair via homologous recombination"/>
    <property type="evidence" value="ECO:0007669"/>
    <property type="project" value="TreeGrafter"/>
</dbReference>
<evidence type="ECO:0000256" key="2">
    <source>
        <dbReference type="ARBA" id="ARBA00004123"/>
    </source>
</evidence>
<dbReference type="GO" id="GO:0030145">
    <property type="term" value="F:manganese ion binding"/>
    <property type="evidence" value="ECO:0007669"/>
    <property type="project" value="UniProtKB-UniRule"/>
</dbReference>
<dbReference type="STRING" id="7370.A0A1I8M9Z7"/>
<dbReference type="PANTHER" id="PTHR10139:SF1">
    <property type="entry name" value="DOUBLE-STRAND BREAK REPAIR PROTEIN MRE11"/>
    <property type="match status" value="1"/>
</dbReference>
<evidence type="ECO:0000256" key="10">
    <source>
        <dbReference type="ARBA" id="ARBA00022801"/>
    </source>
</evidence>
<reference evidence="21" key="1">
    <citation type="submission" date="2021-01" db="UniProtKB">
        <authorList>
            <consortium name="EnsemblMetazoa"/>
        </authorList>
    </citation>
    <scope>IDENTIFICATION</scope>
    <source>
        <strain evidence="21">Aabys</strain>
    </source>
</reference>
<keyword evidence="9 16" id="KW-0227">DNA damage</keyword>
<feature type="region of interest" description="Disordered" evidence="19">
    <location>
        <begin position="547"/>
        <end position="634"/>
    </location>
</feature>
<dbReference type="InterPro" id="IPR003701">
    <property type="entry name" value="Mre11"/>
</dbReference>
<evidence type="ECO:0000313" key="21">
    <source>
        <dbReference type="EnsemblMetazoa" id="MDOA002741-PA"/>
    </source>
</evidence>
<dbReference type="VEuPathDB" id="VectorBase:MDOA002741"/>
<keyword evidence="22" id="KW-1185">Reference proteome</keyword>
<comment type="function">
    <text evidence="16">Core component of the MRN complex, which plays a central role in double-strand break (DSB) repair, DNA recombination, maintenance of telomere integrity and meiosis. The MRN complex is involved in the repair of DNA double-strand breaks (DSBs) via homologous recombination (HR), an error-free mechanism which primarily occurs during S and G2 phases. The complex (1) mediates the end resection of damaged DNA, which generates proper single-stranded DNA, a key initial steps in HR, and is (2) required for the recruitment of other repair factors and efficient activation of ATM and ATR upon DNA damage. Within the MRN complex, MRE11 possesses both single-strand endonuclease activity and double-strand-specific 3'-5' exonuclease activity. MRE11 first endonucleolytically cleaves the 5' strand at DNA DSB ends to prevent non-homologous end joining (NHEJ) and licence HR. It then generates a single-stranded DNA gap via 3' to 5' exonucleolytic degradation, which is required for single-strand invasion and recombination.</text>
</comment>
<evidence type="ECO:0000256" key="4">
    <source>
        <dbReference type="ARBA" id="ARBA00009028"/>
    </source>
</evidence>
<keyword evidence="5" id="KW-0158">Chromosome</keyword>
<evidence type="ECO:0000259" key="20">
    <source>
        <dbReference type="SMART" id="SM01347"/>
    </source>
</evidence>
<dbReference type="GO" id="GO:0042138">
    <property type="term" value="P:meiotic DNA double-strand break formation"/>
    <property type="evidence" value="ECO:0007669"/>
    <property type="project" value="TreeGrafter"/>
</dbReference>
<evidence type="ECO:0000256" key="1">
    <source>
        <dbReference type="ARBA" id="ARBA00001936"/>
    </source>
</evidence>
<dbReference type="InterPro" id="IPR038487">
    <property type="entry name" value="Mre11_capping_dom"/>
</dbReference>
<dbReference type="GO" id="GO:0000014">
    <property type="term" value="F:single-stranded DNA endodeoxyribonuclease activity"/>
    <property type="evidence" value="ECO:0007669"/>
    <property type="project" value="TreeGrafter"/>
</dbReference>
<dbReference type="CDD" id="cd00840">
    <property type="entry name" value="MPP_Mre11_N"/>
    <property type="match status" value="1"/>
</dbReference>
<dbReference type="Pfam" id="PF00149">
    <property type="entry name" value="Metallophos"/>
    <property type="match status" value="1"/>
</dbReference>
<feature type="compositionally biased region" description="Low complexity" evidence="19">
    <location>
        <begin position="621"/>
        <end position="632"/>
    </location>
</feature>
<evidence type="ECO:0000313" key="23">
    <source>
        <dbReference type="RefSeq" id="XP_005184597.1"/>
    </source>
</evidence>
<reference evidence="23" key="2">
    <citation type="submission" date="2025-04" db="UniProtKB">
        <authorList>
            <consortium name="RefSeq"/>
        </authorList>
    </citation>
    <scope>IDENTIFICATION</scope>
    <source>
        <strain evidence="23">Aabys</strain>
    </source>
</reference>
<name>A0A1I8M9Z7_MUSDO</name>
<evidence type="ECO:0000256" key="18">
    <source>
        <dbReference type="RuleBase" id="RU003447"/>
    </source>
</evidence>
<evidence type="ECO:0000256" key="16">
    <source>
        <dbReference type="PIRNR" id="PIRNR000882"/>
    </source>
</evidence>
<evidence type="ECO:0000256" key="14">
    <source>
        <dbReference type="ARBA" id="ARBA00023242"/>
    </source>
</evidence>
<dbReference type="FunFam" id="3.60.21.10:FF:000011">
    <property type="entry name" value="Double-strand break repair protein"/>
    <property type="match status" value="1"/>
</dbReference>
<dbReference type="GO" id="GO:0007095">
    <property type="term" value="P:mitotic G2 DNA damage checkpoint signaling"/>
    <property type="evidence" value="ECO:0007669"/>
    <property type="project" value="TreeGrafter"/>
</dbReference>
<comment type="similarity">
    <text evidence="4 16 18">Belongs to the MRE11/RAD32 family.</text>
</comment>
<keyword evidence="15 16" id="KW-0469">Meiosis</keyword>
<dbReference type="PIRSF" id="PIRSF000882">
    <property type="entry name" value="DSB_repair_MRE11"/>
    <property type="match status" value="1"/>
</dbReference>
<dbReference type="OrthoDB" id="30417at2759"/>
<keyword evidence="12 16" id="KW-0234">DNA repair</keyword>
<dbReference type="Gene3D" id="3.60.21.10">
    <property type="match status" value="1"/>
</dbReference>
<dbReference type="SMART" id="SM01347">
    <property type="entry name" value="Mre11_DNA_bind"/>
    <property type="match status" value="1"/>
</dbReference>
<comment type="subcellular location">
    <subcellularLocation>
        <location evidence="3">Chromosome</location>
    </subcellularLocation>
    <subcellularLocation>
        <location evidence="2 16">Nucleus</location>
    </subcellularLocation>
</comment>
<proteinExistence type="inferred from homology"/>
<dbReference type="AlphaFoldDB" id="A0A1I8M9Z7"/>
<keyword evidence="14 16" id="KW-0539">Nucleus</keyword>
<keyword evidence="13 16" id="KW-0464">Manganese</keyword>
<organism evidence="21">
    <name type="scientific">Musca domestica</name>
    <name type="common">House fly</name>
    <dbReference type="NCBI Taxonomy" id="7370"/>
    <lineage>
        <taxon>Eukaryota</taxon>
        <taxon>Metazoa</taxon>
        <taxon>Ecdysozoa</taxon>
        <taxon>Arthropoda</taxon>
        <taxon>Hexapoda</taxon>
        <taxon>Insecta</taxon>
        <taxon>Pterygota</taxon>
        <taxon>Neoptera</taxon>
        <taxon>Endopterygota</taxon>
        <taxon>Diptera</taxon>
        <taxon>Brachycera</taxon>
        <taxon>Muscomorpha</taxon>
        <taxon>Muscoidea</taxon>
        <taxon>Muscidae</taxon>
        <taxon>Musca</taxon>
    </lineage>
</organism>
<evidence type="ECO:0000256" key="15">
    <source>
        <dbReference type="ARBA" id="ARBA00023254"/>
    </source>
</evidence>
<evidence type="ECO:0000313" key="22">
    <source>
        <dbReference type="Proteomes" id="UP001652621"/>
    </source>
</evidence>
<dbReference type="GO" id="GO:0006303">
    <property type="term" value="P:double-strand break repair via nonhomologous end joining"/>
    <property type="evidence" value="ECO:0007669"/>
    <property type="project" value="TreeGrafter"/>
</dbReference>
<dbReference type="GO" id="GO:0008296">
    <property type="term" value="F:3'-5'-DNA exonuclease activity"/>
    <property type="evidence" value="ECO:0007669"/>
    <property type="project" value="InterPro"/>
</dbReference>
<evidence type="ECO:0000256" key="17">
    <source>
        <dbReference type="PIRSR" id="PIRSR000882-1"/>
    </source>
</evidence>
<dbReference type="GO" id="GO:0000723">
    <property type="term" value="P:telomere maintenance"/>
    <property type="evidence" value="ECO:0007669"/>
    <property type="project" value="TreeGrafter"/>
</dbReference>
<evidence type="ECO:0000256" key="11">
    <source>
        <dbReference type="ARBA" id="ARBA00022839"/>
    </source>
</evidence>
<feature type="domain" description="Mre11 DNA-binding" evidence="20">
    <location>
        <begin position="300"/>
        <end position="470"/>
    </location>
</feature>
<dbReference type="RefSeq" id="XP_005184597.1">
    <property type="nucleotide sequence ID" value="XM_005184540.3"/>
</dbReference>
<comment type="cofactor">
    <cofactor evidence="1 16">
        <name>Mn(2+)</name>
        <dbReference type="ChEBI" id="CHEBI:29035"/>
    </cofactor>
</comment>
<keyword evidence="7" id="KW-0479">Metal-binding</keyword>
<dbReference type="eggNOG" id="KOG2310">
    <property type="taxonomic scope" value="Eukaryota"/>
</dbReference>
<evidence type="ECO:0000256" key="12">
    <source>
        <dbReference type="ARBA" id="ARBA00023204"/>
    </source>
</evidence>
<keyword evidence="11 16" id="KW-0269">Exonuclease</keyword>
<dbReference type="SUPFAM" id="SSF56300">
    <property type="entry name" value="Metallo-dependent phosphatases"/>
    <property type="match status" value="1"/>
</dbReference>
<dbReference type="GO" id="GO:0035861">
    <property type="term" value="C:site of double-strand break"/>
    <property type="evidence" value="ECO:0007669"/>
    <property type="project" value="TreeGrafter"/>
</dbReference>
<feature type="active site" description="Proton donor" evidence="17">
    <location>
        <position position="135"/>
    </location>
</feature>
<dbReference type="Proteomes" id="UP001652621">
    <property type="component" value="Unplaced"/>
</dbReference>
<evidence type="ECO:0000256" key="6">
    <source>
        <dbReference type="ARBA" id="ARBA00022722"/>
    </source>
</evidence>
<evidence type="ECO:0000256" key="3">
    <source>
        <dbReference type="ARBA" id="ARBA00004286"/>
    </source>
</evidence>
<dbReference type="GO" id="GO:0030870">
    <property type="term" value="C:Mre11 complex"/>
    <property type="evidence" value="ECO:0007669"/>
    <property type="project" value="UniProtKB-UniRule"/>
</dbReference>
<dbReference type="EnsemblMetazoa" id="MDOA002741-RA">
    <property type="protein sequence ID" value="MDOA002741-PA"/>
    <property type="gene ID" value="MDOA002741"/>
</dbReference>
<dbReference type="Gene3D" id="3.30.110.110">
    <property type="entry name" value="Mre11, capping domain"/>
    <property type="match status" value="1"/>
</dbReference>
<evidence type="ECO:0000256" key="19">
    <source>
        <dbReference type="SAM" id="MobiDB-lite"/>
    </source>
</evidence>
<dbReference type="InterPro" id="IPR007281">
    <property type="entry name" value="Mre11_DNA-bd"/>
</dbReference>
<accession>A0A1I8M9Z7</accession>
<gene>
    <name evidence="21" type="primary">101898545</name>
    <name evidence="23" type="synonym">LOC101898545</name>
</gene>
<evidence type="ECO:0000256" key="7">
    <source>
        <dbReference type="ARBA" id="ARBA00022723"/>
    </source>
</evidence>
<dbReference type="PANTHER" id="PTHR10139">
    <property type="entry name" value="DOUBLE-STRAND BREAK REPAIR PROTEIN MRE11"/>
    <property type="match status" value="1"/>
</dbReference>
<dbReference type="InterPro" id="IPR004843">
    <property type="entry name" value="Calcineurin-like_PHP"/>
</dbReference>
<feature type="compositionally biased region" description="Basic residues" evidence="19">
    <location>
        <begin position="580"/>
        <end position="589"/>
    </location>
</feature>
<sequence length="657" mass="74089">MDSENINNETEIDNQADVMRIMISTDNHLGYGEKDAIRGEDSFIAFEEMLELAVREDVDFILLGGDLFHDAVPTQNALHKCMKLLRMYTFGDRPISVEFLSDGSQNFHNSVNESVNYEDPNLNISIPVYSIHGNHDDPSVFGGLSTLDLLSTTGLVNYFGRWTDLNKIDISPIILKKGATKLALYGLSHIHDNRLARLFESRKVHMQVPEGEEGEWFHLMVLHQNRADRGPKNYLPEESLPDFLHLVIWGHEHDCRIEPELNAKRDFYVSQPGSTVPTSLSEGEAIRKHVAVLEIYKDKFKMKPIPLQTVRPFVFESVNVADLAQELRLDEGDVSNKVRAMAEERVEAMLEKSKSLLTGHPRQPTVPNVRLRICFNDEEQMFNGIRLGQTFNDRVANPADMIHFKKMIKKEKKERSNLDREEMKNQHKKLEGESFTRVEDLVERYFNEVDESKSLKVISTKALTELCNQLVDRKDNNAADNLIRSYKAKAVDYLMEKMPLEDQLDTELQDFKLSITSDDVLHMLKTVAPNPITKTSSSSVARNATTANYQEVSDNDSDEAPLKNTRSTKNTKEDVSTARGRGRATRGRAARGGAATTTPSKNATRTGATANSGRSKAVEVSPSTRSSPRQQSLISMGINSRKAATKQKVYEISDDSD</sequence>
<evidence type="ECO:0000256" key="13">
    <source>
        <dbReference type="ARBA" id="ARBA00023211"/>
    </source>
</evidence>
<feature type="compositionally biased region" description="Polar residues" evidence="19">
    <location>
        <begin position="599"/>
        <end position="614"/>
    </location>
</feature>
<dbReference type="VEuPathDB" id="VectorBase:MDOMA2_016178"/>
<protein>
    <recommendedName>
        <fullName evidence="16">Double-strand break repair protein</fullName>
    </recommendedName>
</protein>
<keyword evidence="10 16" id="KW-0378">Hydrolase</keyword>
<dbReference type="GO" id="GO:0031573">
    <property type="term" value="P:mitotic intra-S DNA damage checkpoint signaling"/>
    <property type="evidence" value="ECO:0007669"/>
    <property type="project" value="TreeGrafter"/>
</dbReference>
<dbReference type="KEGG" id="mde:101898545"/>
<dbReference type="InterPro" id="IPR041796">
    <property type="entry name" value="Mre11_N"/>
</dbReference>
<dbReference type="Pfam" id="PF04152">
    <property type="entry name" value="Mre11_DNA_bind"/>
    <property type="match status" value="1"/>
</dbReference>
<dbReference type="GO" id="GO:0000724">
    <property type="term" value="P:double-strand break repair via homologous recombination"/>
    <property type="evidence" value="ECO:0007669"/>
    <property type="project" value="TreeGrafter"/>
</dbReference>
<dbReference type="NCBIfam" id="TIGR00583">
    <property type="entry name" value="mre11"/>
    <property type="match status" value="1"/>
</dbReference>